<reference evidence="7" key="1">
    <citation type="submission" date="2016-06" db="UniProtKB">
        <authorList>
            <consortium name="WormBaseParasite"/>
        </authorList>
    </citation>
    <scope>IDENTIFICATION</scope>
</reference>
<keyword evidence="4" id="KW-0460">Magnesium</keyword>
<comment type="function">
    <text evidence="4">Required for vesicle-mediated transport. Catalyzes the fusion of transport vesicles within the Golgi cisternae. Is also required for transport from the endoplasmic reticulum to the Golgi stack. Seems to function as a fusion protein required for the delivery of cargo proteins to all compartments of the Golgi stack independent of vesicle origin.</text>
</comment>
<dbReference type="EC" id="3.6.4.6" evidence="4"/>
<evidence type="ECO:0000256" key="1">
    <source>
        <dbReference type="ARBA" id="ARBA00006914"/>
    </source>
</evidence>
<dbReference type="SUPFAM" id="SSF52540">
    <property type="entry name" value="P-loop containing nucleoside triphosphate hydrolases"/>
    <property type="match status" value="1"/>
</dbReference>
<dbReference type="GO" id="GO:0005795">
    <property type="term" value="C:Golgi stack"/>
    <property type="evidence" value="ECO:0007669"/>
    <property type="project" value="TreeGrafter"/>
</dbReference>
<dbReference type="GO" id="GO:0035494">
    <property type="term" value="P:SNARE complex disassembly"/>
    <property type="evidence" value="ECO:0007669"/>
    <property type="project" value="InterPro"/>
</dbReference>
<name>A0A183BD43_9TREM</name>
<evidence type="ECO:0000256" key="2">
    <source>
        <dbReference type="ARBA" id="ARBA00022741"/>
    </source>
</evidence>
<keyword evidence="4" id="KW-0378">Hydrolase</keyword>
<dbReference type="PANTHER" id="PTHR23078:SF3">
    <property type="entry name" value="VESICLE-FUSING ATPASE"/>
    <property type="match status" value="1"/>
</dbReference>
<keyword evidence="3 4" id="KW-0067">ATP-binding</keyword>
<dbReference type="Gene3D" id="3.40.50.300">
    <property type="entry name" value="P-loop containing nucleotide triphosphate hydrolases"/>
    <property type="match status" value="1"/>
</dbReference>
<protein>
    <recommendedName>
        <fullName evidence="4">Vesicle-fusing ATPase</fullName>
        <ecNumber evidence="4">3.6.4.6</ecNumber>
    </recommendedName>
</protein>
<dbReference type="OrthoDB" id="9982946at2759"/>
<dbReference type="GO" id="GO:0006891">
    <property type="term" value="P:intra-Golgi vesicle-mediated transport"/>
    <property type="evidence" value="ECO:0007669"/>
    <property type="project" value="TreeGrafter"/>
</dbReference>
<dbReference type="InterPro" id="IPR039812">
    <property type="entry name" value="Vesicle-fus_ATPase"/>
</dbReference>
<proteinExistence type="inferred from homology"/>
<evidence type="ECO:0000313" key="7">
    <source>
        <dbReference type="WBParaSite" id="ECPE_0001717201-mRNA-1"/>
    </source>
</evidence>
<keyword evidence="4" id="KW-0963">Cytoplasm</keyword>
<keyword evidence="4" id="KW-0931">ER-Golgi transport</keyword>
<evidence type="ECO:0000256" key="4">
    <source>
        <dbReference type="RuleBase" id="RU367045"/>
    </source>
</evidence>
<keyword evidence="4" id="KW-0813">Transport</keyword>
<dbReference type="WBParaSite" id="ECPE_0001717201-mRNA-1">
    <property type="protein sequence ID" value="ECPE_0001717201-mRNA-1"/>
    <property type="gene ID" value="ECPE_0001717201"/>
</dbReference>
<dbReference type="AlphaFoldDB" id="A0A183BD43"/>
<reference evidence="5 6" key="2">
    <citation type="submission" date="2018-11" db="EMBL/GenBank/DDBJ databases">
        <authorList>
            <consortium name="Pathogen Informatics"/>
        </authorList>
    </citation>
    <scope>NUCLEOTIDE SEQUENCE [LARGE SCALE GENOMIC DNA]</scope>
    <source>
        <strain evidence="5 6">Egypt</strain>
    </source>
</reference>
<organism evidence="7">
    <name type="scientific">Echinostoma caproni</name>
    <dbReference type="NCBI Taxonomy" id="27848"/>
    <lineage>
        <taxon>Eukaryota</taxon>
        <taxon>Metazoa</taxon>
        <taxon>Spiralia</taxon>
        <taxon>Lophotrochozoa</taxon>
        <taxon>Platyhelminthes</taxon>
        <taxon>Trematoda</taxon>
        <taxon>Digenea</taxon>
        <taxon>Plagiorchiida</taxon>
        <taxon>Echinostomata</taxon>
        <taxon>Echinostomatoidea</taxon>
        <taxon>Echinostomatidae</taxon>
        <taxon>Echinostoma</taxon>
    </lineage>
</organism>
<dbReference type="GO" id="GO:0046872">
    <property type="term" value="F:metal ion binding"/>
    <property type="evidence" value="ECO:0007669"/>
    <property type="project" value="UniProtKB-UniRule"/>
</dbReference>
<dbReference type="InterPro" id="IPR027417">
    <property type="entry name" value="P-loop_NTPase"/>
</dbReference>
<dbReference type="GO" id="GO:0005524">
    <property type="term" value="F:ATP binding"/>
    <property type="evidence" value="ECO:0007669"/>
    <property type="project" value="UniProtKB-UniRule"/>
</dbReference>
<dbReference type="Proteomes" id="UP000272942">
    <property type="component" value="Unassembled WGS sequence"/>
</dbReference>
<keyword evidence="4" id="KW-0653">Protein transport</keyword>
<evidence type="ECO:0000313" key="6">
    <source>
        <dbReference type="Proteomes" id="UP000272942"/>
    </source>
</evidence>
<dbReference type="PANTHER" id="PTHR23078">
    <property type="entry name" value="VESICULAR-FUSION PROTEIN NSF"/>
    <property type="match status" value="1"/>
</dbReference>
<dbReference type="FunFam" id="3.40.50.300:FF:000166">
    <property type="entry name" value="vesicle-fusing ATPase isoform X1"/>
    <property type="match status" value="1"/>
</dbReference>
<dbReference type="GO" id="GO:0043001">
    <property type="term" value="P:Golgi to plasma membrane protein transport"/>
    <property type="evidence" value="ECO:0007669"/>
    <property type="project" value="TreeGrafter"/>
</dbReference>
<comment type="cofactor">
    <cofactor evidence="4">
        <name>Mg(2+)</name>
        <dbReference type="ChEBI" id="CHEBI:18420"/>
    </cofactor>
    <text evidence="4">Binds 1 Mg(2+) ion per subunit.</text>
</comment>
<evidence type="ECO:0000256" key="3">
    <source>
        <dbReference type="ARBA" id="ARBA00022840"/>
    </source>
</evidence>
<accession>A0A183BD43</accession>
<gene>
    <name evidence="5" type="ORF">ECPE_LOCUS17128</name>
</gene>
<keyword evidence="2 4" id="KW-0547">Nucleotide-binding</keyword>
<comment type="catalytic activity">
    <reaction evidence="4">
        <text>ATP + H2O = ADP + phosphate + H(+)</text>
        <dbReference type="Rhea" id="RHEA:13065"/>
        <dbReference type="ChEBI" id="CHEBI:15377"/>
        <dbReference type="ChEBI" id="CHEBI:15378"/>
        <dbReference type="ChEBI" id="CHEBI:30616"/>
        <dbReference type="ChEBI" id="CHEBI:43474"/>
        <dbReference type="ChEBI" id="CHEBI:456216"/>
        <dbReference type="EC" id="3.6.4.6"/>
    </reaction>
</comment>
<keyword evidence="6" id="KW-1185">Reference proteome</keyword>
<dbReference type="EMBL" id="UZAN01067622">
    <property type="protein sequence ID" value="VDP94413.1"/>
    <property type="molecule type" value="Genomic_DNA"/>
</dbReference>
<comment type="subcellular location">
    <subcellularLocation>
        <location evidence="4">Cytoplasm</location>
    </subcellularLocation>
</comment>
<dbReference type="GO" id="GO:0016887">
    <property type="term" value="F:ATP hydrolysis activity"/>
    <property type="evidence" value="ECO:0007669"/>
    <property type="project" value="InterPro"/>
</dbReference>
<comment type="similarity">
    <text evidence="1 4">Belongs to the AAA ATPase family.</text>
</comment>
<evidence type="ECO:0000313" key="5">
    <source>
        <dbReference type="EMBL" id="VDP94413.1"/>
    </source>
</evidence>
<sequence length="137" mass="15069">MEKTDISKRAFGTAEEELSYYAPRGIMMWGETVSEALNMGRLAVRAVGENDVETYRPLTLLIEGPPKAGKTALAVEIAKLSGFPFVKILTSHKMIGYTETAKCAAMKKVCRSVVSVFKSFPHCYASKATVEQVLIFL</sequence>
<keyword evidence="4" id="KW-0479">Metal-binding</keyword>